<dbReference type="FunFam" id="3.10.20.30:FF:000020">
    <property type="entry name" value="Xanthine dehydrogenase iron-sulfur subunit"/>
    <property type="match status" value="1"/>
</dbReference>
<dbReference type="PROSITE" id="PS51085">
    <property type="entry name" value="2FE2S_FER_2"/>
    <property type="match status" value="1"/>
</dbReference>
<keyword evidence="5" id="KW-0411">Iron-sulfur</keyword>
<keyword evidence="4" id="KW-0408">Iron</keyword>
<dbReference type="InterPro" id="IPR001041">
    <property type="entry name" value="2Fe-2S_ferredoxin-type"/>
</dbReference>
<keyword evidence="8" id="KW-1185">Reference proteome</keyword>
<dbReference type="InterPro" id="IPR006058">
    <property type="entry name" value="2Fe2S_fd_BS"/>
</dbReference>
<name>S2KRL6_LITA3</name>
<dbReference type="AlphaFoldDB" id="S2KRL6"/>
<reference evidence="7 8" key="1">
    <citation type="journal article" date="2013" name="Genome Announc.">
        <title>Draft genome sequence of the moderately halophilic gammaproteobacterium Halomonas anticariensis FP35.</title>
        <authorList>
            <person name="Tahrioui A."/>
            <person name="Quesada E."/>
            <person name="Llamas I."/>
        </authorList>
    </citation>
    <scope>NUCLEOTIDE SEQUENCE [LARGE SCALE GENOMIC DNA]</scope>
    <source>
        <strain evidence="8">DSM 16096 / CECT 5854 / LMG 22089 / FP35</strain>
    </source>
</reference>
<dbReference type="OrthoDB" id="9775084at2"/>
<evidence type="ECO:0000256" key="1">
    <source>
        <dbReference type="ARBA" id="ARBA00022714"/>
    </source>
</evidence>
<dbReference type="PROSITE" id="PS00197">
    <property type="entry name" value="2FE2S_FER_1"/>
    <property type="match status" value="1"/>
</dbReference>
<evidence type="ECO:0000256" key="3">
    <source>
        <dbReference type="ARBA" id="ARBA00023002"/>
    </source>
</evidence>
<dbReference type="STRING" id="1121939.L861_22805"/>
<dbReference type="GO" id="GO:0051537">
    <property type="term" value="F:2 iron, 2 sulfur cluster binding"/>
    <property type="evidence" value="ECO:0007669"/>
    <property type="project" value="UniProtKB-KW"/>
</dbReference>
<evidence type="ECO:0000313" key="8">
    <source>
        <dbReference type="Proteomes" id="UP000014463"/>
    </source>
</evidence>
<feature type="domain" description="2Fe-2S ferredoxin-type" evidence="6">
    <location>
        <begin position="58"/>
        <end position="134"/>
    </location>
</feature>
<dbReference type="EMBL" id="ASTJ01000022">
    <property type="protein sequence ID" value="EPC03143.1"/>
    <property type="molecule type" value="Genomic_DNA"/>
</dbReference>
<comment type="caution">
    <text evidence="7">The sequence shown here is derived from an EMBL/GenBank/DDBJ whole genome shotgun (WGS) entry which is preliminary data.</text>
</comment>
<organism evidence="7 8">
    <name type="scientific">Litchfieldella anticariensis (strain DSM 16096 / CECT 5854 / CIP 108499 / LMG 22089 / FP35)</name>
    <name type="common">Halomonas anticariensis</name>
    <dbReference type="NCBI Taxonomy" id="1121939"/>
    <lineage>
        <taxon>Bacteria</taxon>
        <taxon>Pseudomonadati</taxon>
        <taxon>Pseudomonadota</taxon>
        <taxon>Gammaproteobacteria</taxon>
        <taxon>Oceanospirillales</taxon>
        <taxon>Halomonadaceae</taxon>
        <taxon>Litchfieldella</taxon>
    </lineage>
</organism>
<evidence type="ECO:0000256" key="2">
    <source>
        <dbReference type="ARBA" id="ARBA00022723"/>
    </source>
</evidence>
<keyword evidence="3" id="KW-0560">Oxidoreductase</keyword>
<dbReference type="InterPro" id="IPR006311">
    <property type="entry name" value="TAT_signal"/>
</dbReference>
<dbReference type="Pfam" id="PF00111">
    <property type="entry name" value="Fer2"/>
    <property type="match status" value="1"/>
</dbReference>
<dbReference type="SUPFAM" id="SSF47741">
    <property type="entry name" value="CO dehydrogenase ISP C-domain like"/>
    <property type="match status" value="1"/>
</dbReference>
<dbReference type="InterPro" id="IPR052914">
    <property type="entry name" value="Aldehyde_Oxdr_Iron-Sulfur"/>
</dbReference>
<accession>S2KRL6</accession>
<dbReference type="Pfam" id="PF01799">
    <property type="entry name" value="Fer2_2"/>
    <property type="match status" value="1"/>
</dbReference>
<dbReference type="InterPro" id="IPR036010">
    <property type="entry name" value="2Fe-2S_ferredoxin-like_sf"/>
</dbReference>
<keyword evidence="2" id="KW-0479">Metal-binding</keyword>
<evidence type="ECO:0000259" key="6">
    <source>
        <dbReference type="PROSITE" id="PS51085"/>
    </source>
</evidence>
<dbReference type="GO" id="GO:0046872">
    <property type="term" value="F:metal ion binding"/>
    <property type="evidence" value="ECO:0007669"/>
    <property type="project" value="UniProtKB-KW"/>
</dbReference>
<dbReference type="Proteomes" id="UP000014463">
    <property type="component" value="Unassembled WGS sequence"/>
</dbReference>
<dbReference type="GO" id="GO:0016903">
    <property type="term" value="F:oxidoreductase activity, acting on the aldehyde or oxo group of donors"/>
    <property type="evidence" value="ECO:0007669"/>
    <property type="project" value="TreeGrafter"/>
</dbReference>
<evidence type="ECO:0000256" key="4">
    <source>
        <dbReference type="ARBA" id="ARBA00023004"/>
    </source>
</evidence>
<dbReference type="InterPro" id="IPR002888">
    <property type="entry name" value="2Fe-2S-bd"/>
</dbReference>
<dbReference type="InterPro" id="IPR036884">
    <property type="entry name" value="2Fe-2S-bd_dom_sf"/>
</dbReference>
<dbReference type="InterPro" id="IPR012675">
    <property type="entry name" value="Beta-grasp_dom_sf"/>
</dbReference>
<keyword evidence="1" id="KW-0001">2Fe-2S</keyword>
<dbReference type="CDD" id="cd00207">
    <property type="entry name" value="fer2"/>
    <property type="match status" value="1"/>
</dbReference>
<dbReference type="eggNOG" id="COG2080">
    <property type="taxonomic scope" value="Bacteria"/>
</dbReference>
<protein>
    <recommendedName>
        <fullName evidence="6">2Fe-2S ferredoxin-type domain-containing protein</fullName>
    </recommendedName>
</protein>
<dbReference type="PATRIC" id="fig|1121939.11.peg.1567"/>
<evidence type="ECO:0000313" key="7">
    <source>
        <dbReference type="EMBL" id="EPC03143.1"/>
    </source>
</evidence>
<dbReference type="PROSITE" id="PS51318">
    <property type="entry name" value="TAT"/>
    <property type="match status" value="1"/>
</dbReference>
<evidence type="ECO:0000256" key="5">
    <source>
        <dbReference type="ARBA" id="ARBA00023014"/>
    </source>
</evidence>
<proteinExistence type="predicted"/>
<dbReference type="RefSeq" id="WP_016416064.1">
    <property type="nucleotide sequence ID" value="NZ_AUAB01000022.1"/>
</dbReference>
<dbReference type="SUPFAM" id="SSF54292">
    <property type="entry name" value="2Fe-2S ferredoxin-like"/>
    <property type="match status" value="1"/>
</dbReference>
<dbReference type="Gene3D" id="3.10.20.30">
    <property type="match status" value="1"/>
</dbReference>
<dbReference type="Gene3D" id="1.10.150.120">
    <property type="entry name" value="[2Fe-2S]-binding domain"/>
    <property type="match status" value="1"/>
</dbReference>
<sequence length="225" mass="23504">MTDQDDKTGPTRRTVLKTGVAAGFLFVTGLPLREGQTPVASAAADAAVGGTAAPVDSVPTVLRINSREFSVALDPRTTLLDALRDHLDLTGSKKGCDHGQCGACTVLVNGRRINACLTLAIMHEGDEITTIEGLAKGDDLHPMQAAFVARDGFQCGYCTPGQICSAVGMLGEVDAGWSSHVSADVSSKAVALTDDEIRERMSGNICRCAAYPNIVAAIRDASEEV</sequence>
<gene>
    <name evidence="7" type="ORF">L861_22805</name>
</gene>
<dbReference type="PANTHER" id="PTHR45331">
    <property type="entry name" value="OXIDOREDUCTASE, IRON-SULPHUR BINDING SUBUNIT-RELATED-RELATED"/>
    <property type="match status" value="1"/>
</dbReference>